<dbReference type="EMBL" id="LN857024">
    <property type="protein sequence ID" value="CDQ02017.1"/>
    <property type="molecule type" value="Genomic_DNA"/>
</dbReference>
<proteinExistence type="predicted"/>
<organism evidence="1">
    <name type="scientific">Brugia malayi</name>
    <name type="common">Filarial nematode worm</name>
    <dbReference type="NCBI Taxonomy" id="6279"/>
    <lineage>
        <taxon>Eukaryota</taxon>
        <taxon>Metazoa</taxon>
        <taxon>Ecdysozoa</taxon>
        <taxon>Nematoda</taxon>
        <taxon>Chromadorea</taxon>
        <taxon>Rhabditida</taxon>
        <taxon>Spirurina</taxon>
        <taxon>Spiruromorpha</taxon>
        <taxon>Filarioidea</taxon>
        <taxon>Onchocercidae</taxon>
        <taxon>Brugia</taxon>
    </lineage>
</organism>
<reference evidence="1" key="2">
    <citation type="submission" date="2012-12" db="EMBL/GenBank/DDBJ databases">
        <authorList>
            <consortium name="WormBase Consortium"/>
            <person name="Ghedin E."/>
            <person name="Paulini M."/>
        </authorList>
    </citation>
    <scope>NUCLEOTIDE SEQUENCE</scope>
    <source>
        <strain evidence="1">FR3</strain>
    </source>
</reference>
<protein>
    <submittedName>
        <fullName evidence="1">Bm12822, isoform a</fullName>
    </submittedName>
</protein>
<sequence length="209" mass="23627">MPIVGERSKFSCLKIYDDTSSSSDGDNGTKLMSKVTPSQIPIVMEDGFKVQDGDGDYMEKKYHEDLQQAMENSREVASTASADPVQEIASSDVHTESWMEQETVRTKDAVEALISEIDLQASALSTKDDGLQKTKEQHLVALYRSKLVETLRQMMLDKEVKLKTESELTKYKSRYKKLCELLKDAEGMFHIFILAASSVAFFNSEYHNF</sequence>
<reference evidence="1" key="1">
    <citation type="journal article" date="2007" name="Science">
        <title>Draft genome of the filarial nematode parasite Brugia malayi.</title>
        <authorList>
            <person name="Ghedin E."/>
            <person name="Wang S."/>
            <person name="Spiro D."/>
            <person name="Caler E."/>
            <person name="Zhao Q."/>
            <person name="Crabtree J."/>
            <person name="Allen J.E."/>
            <person name="Delcher A.L."/>
            <person name="Guiliano D.B."/>
            <person name="Miranda-Saavedra D."/>
            <person name="Angiuoli S.V."/>
            <person name="Creasy T."/>
            <person name="Amedeo P."/>
            <person name="Haas B."/>
            <person name="El-Sayed N.M."/>
            <person name="Wortman J.R."/>
            <person name="Feldblyum T."/>
            <person name="Tallon L."/>
            <person name="Schatz M."/>
            <person name="Shumway M."/>
            <person name="Koo H."/>
            <person name="Salzberg S.L."/>
            <person name="Schobel S."/>
            <person name="Pertea M."/>
            <person name="Pop M."/>
            <person name="White O."/>
            <person name="Barton G.J."/>
            <person name="Carlow C.K."/>
            <person name="Crawford M.J."/>
            <person name="Daub J."/>
            <person name="Dimmic M.W."/>
            <person name="Estes C.F."/>
            <person name="Foster J.M."/>
            <person name="Ganatra M."/>
            <person name="Gregory W.F."/>
            <person name="Johnson N.M."/>
            <person name="Jin J."/>
            <person name="Komuniecki R."/>
            <person name="Korf I."/>
            <person name="Kumar S."/>
            <person name="Laney S."/>
            <person name="Li B.W."/>
            <person name="Li W."/>
            <person name="Lindblom T.H."/>
            <person name="Lustigman S."/>
            <person name="Ma D."/>
            <person name="Maina C.V."/>
            <person name="Martin D.M."/>
            <person name="McCarter J.P."/>
            <person name="McReynolds L."/>
            <person name="Mitreva M."/>
            <person name="Nutman T.B."/>
            <person name="Parkinson J."/>
            <person name="Peregrin-Alvarez J.M."/>
            <person name="Poole C."/>
            <person name="Ren Q."/>
            <person name="Saunders L."/>
            <person name="Sluder A.E."/>
            <person name="Smith K."/>
            <person name="Stanke M."/>
            <person name="Unnasch T.R."/>
            <person name="Ware J."/>
            <person name="Wei A.D."/>
            <person name="Weil G."/>
            <person name="Williams D.J."/>
            <person name="Zhang Y."/>
            <person name="Williams S.A."/>
            <person name="Fraser-Liggett C."/>
            <person name="Slatko B."/>
            <person name="Blaxter M.L."/>
            <person name="Scott A.L."/>
        </authorList>
    </citation>
    <scope>NUCLEOTIDE SEQUENCE</scope>
    <source>
        <strain evidence="1">FR3</strain>
    </source>
</reference>
<dbReference type="AlphaFoldDB" id="A0A1I9G5Z0"/>
<gene>
    <name evidence="1" type="primary">Bm12822</name>
    <name evidence="1" type="ORF">BM_Bm12822</name>
</gene>
<name>A0A1I9G5Z0_BRUMA</name>
<accession>A0A1I9G5Z0</accession>
<evidence type="ECO:0000313" key="1">
    <source>
        <dbReference type="EMBL" id="CDQ02017.1"/>
    </source>
</evidence>